<evidence type="ECO:0000313" key="2">
    <source>
        <dbReference type="EMBL" id="KAJ1192786.1"/>
    </source>
</evidence>
<evidence type="ECO:0000256" key="1">
    <source>
        <dbReference type="SAM" id="MobiDB-lite"/>
    </source>
</evidence>
<reference evidence="2" key="1">
    <citation type="journal article" date="2022" name="bioRxiv">
        <title>Sequencing and chromosome-scale assembly of the giantPleurodeles waltlgenome.</title>
        <authorList>
            <person name="Brown T."/>
            <person name="Elewa A."/>
            <person name="Iarovenko S."/>
            <person name="Subramanian E."/>
            <person name="Araus A.J."/>
            <person name="Petzold A."/>
            <person name="Susuki M."/>
            <person name="Suzuki K.-i.T."/>
            <person name="Hayashi T."/>
            <person name="Toyoda A."/>
            <person name="Oliveira C."/>
            <person name="Osipova E."/>
            <person name="Leigh N.D."/>
            <person name="Simon A."/>
            <person name="Yun M.H."/>
        </authorList>
    </citation>
    <scope>NUCLEOTIDE SEQUENCE</scope>
    <source>
        <strain evidence="2">20211129_DDA</strain>
        <tissue evidence="2">Liver</tissue>
    </source>
</reference>
<feature type="compositionally biased region" description="Polar residues" evidence="1">
    <location>
        <begin position="141"/>
        <end position="154"/>
    </location>
</feature>
<keyword evidence="3" id="KW-1185">Reference proteome</keyword>
<dbReference type="Proteomes" id="UP001066276">
    <property type="component" value="Chromosome 2_2"/>
</dbReference>
<dbReference type="AlphaFoldDB" id="A0AAV7UW82"/>
<organism evidence="2 3">
    <name type="scientific">Pleurodeles waltl</name>
    <name type="common">Iberian ribbed newt</name>
    <dbReference type="NCBI Taxonomy" id="8319"/>
    <lineage>
        <taxon>Eukaryota</taxon>
        <taxon>Metazoa</taxon>
        <taxon>Chordata</taxon>
        <taxon>Craniata</taxon>
        <taxon>Vertebrata</taxon>
        <taxon>Euteleostomi</taxon>
        <taxon>Amphibia</taxon>
        <taxon>Batrachia</taxon>
        <taxon>Caudata</taxon>
        <taxon>Salamandroidea</taxon>
        <taxon>Salamandridae</taxon>
        <taxon>Pleurodelinae</taxon>
        <taxon>Pleurodeles</taxon>
    </lineage>
</organism>
<protein>
    <submittedName>
        <fullName evidence="2">Uncharacterized protein</fullName>
    </submittedName>
</protein>
<comment type="caution">
    <text evidence="2">The sequence shown here is derived from an EMBL/GenBank/DDBJ whole genome shotgun (WGS) entry which is preliminary data.</text>
</comment>
<accession>A0AAV7UW82</accession>
<sequence>MECNQGNSMQLVHSELQQINTHMGDLALSMRQLVAGLLTQAESAGRRDRQLLNRLDRMSASIVRLAVNTTGLSRRTVSLQVDMGHFAGDVARGLGRLSHAVDLMEARQVARGTGDTPQDSEEGSTVSSVSAGDTRVLRSGSARQGTADPPSTSHAGRGRRRV</sequence>
<evidence type="ECO:0000313" key="3">
    <source>
        <dbReference type="Proteomes" id="UP001066276"/>
    </source>
</evidence>
<name>A0AAV7UW82_PLEWA</name>
<proteinExistence type="predicted"/>
<feature type="region of interest" description="Disordered" evidence="1">
    <location>
        <begin position="109"/>
        <end position="162"/>
    </location>
</feature>
<gene>
    <name evidence="2" type="ORF">NDU88_002092</name>
</gene>
<dbReference type="EMBL" id="JANPWB010000004">
    <property type="protein sequence ID" value="KAJ1192786.1"/>
    <property type="molecule type" value="Genomic_DNA"/>
</dbReference>